<protein>
    <recommendedName>
        <fullName evidence="4">Carboxyltransferase domain-containing protein</fullName>
    </recommendedName>
</protein>
<proteinExistence type="predicted"/>
<dbReference type="AlphaFoldDB" id="A0A220VGT9"/>
<reference evidence="5 6" key="1">
    <citation type="journal article" date="2016" name="Int. J. Syst. Evol. Microbiol.">
        <title>Paraphotobacterium marinum gen. nov., sp. nov., a member of the family Vibrionaceae, isolated from surface seawater.</title>
        <authorList>
            <person name="Huang Z."/>
            <person name="Dong C."/>
            <person name="Shao Z."/>
        </authorList>
    </citation>
    <scope>NUCLEOTIDE SEQUENCE [LARGE SCALE GENOMIC DNA]</scope>
    <source>
        <strain evidence="5 6">NSCS20N07D</strain>
    </source>
</reference>
<dbReference type="PANTHER" id="PTHR34698:SF2">
    <property type="entry name" value="5-OXOPROLINASE SUBUNIT B"/>
    <property type="match status" value="1"/>
</dbReference>
<dbReference type="InterPro" id="IPR029000">
    <property type="entry name" value="Cyclophilin-like_dom_sf"/>
</dbReference>
<evidence type="ECO:0000256" key="1">
    <source>
        <dbReference type="ARBA" id="ARBA00022741"/>
    </source>
</evidence>
<keyword evidence="6" id="KW-1185">Reference proteome</keyword>
<keyword evidence="3" id="KW-0067">ATP-binding</keyword>
<organism evidence="5 6">
    <name type="scientific">Paraphotobacterium marinum</name>
    <dbReference type="NCBI Taxonomy" id="1755811"/>
    <lineage>
        <taxon>Bacteria</taxon>
        <taxon>Pseudomonadati</taxon>
        <taxon>Pseudomonadota</taxon>
        <taxon>Gammaproteobacteria</taxon>
        <taxon>Vibrionales</taxon>
        <taxon>Vibrionaceae</taxon>
        <taxon>Paraphotobacterium</taxon>
    </lineage>
</organism>
<sequence length="228" mass="26438">MDQNNKLQFYNFEQLSENSVLIEFSTNITKNQSILLNELSKKLVKLFQTQLVEIIPSHNSLYIEYKPLLIKTQLIKETSIKLLSNLKSKDNKIRKHRIPVCYDRRLTTDIEEISKVLKIPTCEIIKLHLSQNYFVSALGFMPGFAYLYGLNTKLNIPRKSTPARQVYPGSVGIANDFTAIYPSFSPGGWYIIGLTPFKIKSILDDKNSFFQVGDEINFYQIPYKEYKY</sequence>
<keyword evidence="1" id="KW-0547">Nucleotide-binding</keyword>
<dbReference type="Pfam" id="PF02682">
    <property type="entry name" value="CT_C_D"/>
    <property type="match status" value="1"/>
</dbReference>
<evidence type="ECO:0000256" key="2">
    <source>
        <dbReference type="ARBA" id="ARBA00022801"/>
    </source>
</evidence>
<dbReference type="Gene3D" id="3.30.1360.40">
    <property type="match status" value="1"/>
</dbReference>
<dbReference type="InterPro" id="IPR003833">
    <property type="entry name" value="CT_C_D"/>
</dbReference>
<name>A0A220VGT9_9GAMM</name>
<dbReference type="GO" id="GO:0005524">
    <property type="term" value="F:ATP binding"/>
    <property type="evidence" value="ECO:0007669"/>
    <property type="project" value="UniProtKB-KW"/>
</dbReference>
<dbReference type="PANTHER" id="PTHR34698">
    <property type="entry name" value="5-OXOPROLINASE SUBUNIT B"/>
    <property type="match status" value="1"/>
</dbReference>
<dbReference type="InterPro" id="IPR010016">
    <property type="entry name" value="PxpB"/>
</dbReference>
<accession>A0A220VGT9</accession>
<feature type="domain" description="Carboxyltransferase" evidence="4">
    <location>
        <begin position="10"/>
        <end position="210"/>
    </location>
</feature>
<dbReference type="RefSeq" id="WP_089074378.1">
    <property type="nucleotide sequence ID" value="NZ_CBCSAM010000004.1"/>
</dbReference>
<dbReference type="SUPFAM" id="SSF50891">
    <property type="entry name" value="Cyclophilin-like"/>
    <property type="match status" value="1"/>
</dbReference>
<gene>
    <name evidence="5" type="ORF">CF386_10445</name>
</gene>
<evidence type="ECO:0000313" key="5">
    <source>
        <dbReference type="EMBL" id="ASK79470.1"/>
    </source>
</evidence>
<dbReference type="Proteomes" id="UP000242175">
    <property type="component" value="Chromosome small"/>
</dbReference>
<evidence type="ECO:0000313" key="6">
    <source>
        <dbReference type="Proteomes" id="UP000242175"/>
    </source>
</evidence>
<keyword evidence="2" id="KW-0378">Hydrolase</keyword>
<evidence type="ECO:0000259" key="4">
    <source>
        <dbReference type="SMART" id="SM00796"/>
    </source>
</evidence>
<evidence type="ECO:0000256" key="3">
    <source>
        <dbReference type="ARBA" id="ARBA00022840"/>
    </source>
</evidence>
<dbReference type="SUPFAM" id="SSF160467">
    <property type="entry name" value="PH0987 N-terminal domain-like"/>
    <property type="match status" value="1"/>
</dbReference>
<dbReference type="OrthoDB" id="9778567at2"/>
<dbReference type="KEGG" id="pmai:CF386_10445"/>
<dbReference type="EMBL" id="CP022356">
    <property type="protein sequence ID" value="ASK79470.1"/>
    <property type="molecule type" value="Genomic_DNA"/>
</dbReference>
<dbReference type="Gene3D" id="2.40.100.10">
    <property type="entry name" value="Cyclophilin-like"/>
    <property type="match status" value="1"/>
</dbReference>
<dbReference type="GO" id="GO:0016787">
    <property type="term" value="F:hydrolase activity"/>
    <property type="evidence" value="ECO:0007669"/>
    <property type="project" value="UniProtKB-KW"/>
</dbReference>
<dbReference type="SMART" id="SM00796">
    <property type="entry name" value="AHS1"/>
    <property type="match status" value="1"/>
</dbReference>